<dbReference type="AlphaFoldDB" id="A7RFL4"/>
<evidence type="ECO:0000313" key="2">
    <source>
        <dbReference type="Proteomes" id="UP000001593"/>
    </source>
</evidence>
<reference evidence="1 2" key="1">
    <citation type="journal article" date="2007" name="Science">
        <title>Sea anemone genome reveals ancestral eumetazoan gene repertoire and genomic organization.</title>
        <authorList>
            <person name="Putnam N.H."/>
            <person name="Srivastava M."/>
            <person name="Hellsten U."/>
            <person name="Dirks B."/>
            <person name="Chapman J."/>
            <person name="Salamov A."/>
            <person name="Terry A."/>
            <person name="Shapiro H."/>
            <person name="Lindquist E."/>
            <person name="Kapitonov V.V."/>
            <person name="Jurka J."/>
            <person name="Genikhovich G."/>
            <person name="Grigoriev I.V."/>
            <person name="Lucas S.M."/>
            <person name="Steele R.E."/>
            <person name="Finnerty J.R."/>
            <person name="Technau U."/>
            <person name="Martindale M.Q."/>
            <person name="Rokhsar D.S."/>
        </authorList>
    </citation>
    <scope>NUCLEOTIDE SEQUENCE [LARGE SCALE GENOMIC DNA]</scope>
    <source>
        <strain evidence="2">CH2 X CH6</strain>
    </source>
</reference>
<name>A7RFL4_NEMVE</name>
<dbReference type="InParanoid" id="A7RFL4"/>
<dbReference type="EMBL" id="DS469508">
    <property type="protein sequence ID" value="EDO49622.1"/>
    <property type="molecule type" value="Genomic_DNA"/>
</dbReference>
<evidence type="ECO:0000313" key="1">
    <source>
        <dbReference type="EMBL" id="EDO49622.1"/>
    </source>
</evidence>
<protein>
    <submittedName>
        <fullName evidence="1">Uncharacterized protein</fullName>
    </submittedName>
</protein>
<organism evidence="1 2">
    <name type="scientific">Nematostella vectensis</name>
    <name type="common">Starlet sea anemone</name>
    <dbReference type="NCBI Taxonomy" id="45351"/>
    <lineage>
        <taxon>Eukaryota</taxon>
        <taxon>Metazoa</taxon>
        <taxon>Cnidaria</taxon>
        <taxon>Anthozoa</taxon>
        <taxon>Hexacorallia</taxon>
        <taxon>Actiniaria</taxon>
        <taxon>Edwardsiidae</taxon>
        <taxon>Nematostella</taxon>
    </lineage>
</organism>
<gene>
    <name evidence="1" type="ORF">NEMVEDRAFT_v1g231726</name>
</gene>
<dbReference type="Proteomes" id="UP000001593">
    <property type="component" value="Unassembled WGS sequence"/>
</dbReference>
<keyword evidence="2" id="KW-1185">Reference proteome</keyword>
<proteinExistence type="predicted"/>
<accession>A7RFL4</accession>
<sequence length="113" mass="12878">MCFGYFLSSADKTWGRLQGISLHPNFISQKQIKMTSTTNLLIVCVILVLSLWHATADPCTNDCERDYLRCFLRCDNQLDCAVACGKLNANCMSQCSKLRTGRGLHYKFFRDIE</sequence>
<dbReference type="HOGENOM" id="CLU_2136400_0_0_1"/>